<dbReference type="AlphaFoldDB" id="A0AAD7GU63"/>
<comment type="caution">
    <text evidence="3">The sequence shown here is derived from an EMBL/GenBank/DDBJ whole genome shotgun (WGS) entry which is preliminary data.</text>
</comment>
<dbReference type="Proteomes" id="UP001215598">
    <property type="component" value="Unassembled WGS sequence"/>
</dbReference>
<feature type="transmembrane region" description="Helical" evidence="1">
    <location>
        <begin position="60"/>
        <end position="81"/>
    </location>
</feature>
<evidence type="ECO:0000313" key="4">
    <source>
        <dbReference type="Proteomes" id="UP001215598"/>
    </source>
</evidence>
<keyword evidence="1" id="KW-0472">Membrane</keyword>
<gene>
    <name evidence="3" type="ORF">B0H16DRAFT_703528</name>
</gene>
<evidence type="ECO:0000259" key="2">
    <source>
        <dbReference type="Pfam" id="PF20152"/>
    </source>
</evidence>
<proteinExistence type="predicted"/>
<sequence>MVQIFYAIRLSTLKKGVMTKLLTGLIVLLALAQCTAATVGDALIARIPTQVELLKLHAVFSFWLIASFVADILIAGSMIWILYTSKDAAFTPTMKNLLDRLIINSVQTGVVTVVCGGATLILFLKSTETVYYGIPSVKDPI</sequence>
<name>A0AAD7GU63_9AGAR</name>
<reference evidence="3" key="1">
    <citation type="submission" date="2023-03" db="EMBL/GenBank/DDBJ databases">
        <title>Massive genome expansion in bonnet fungi (Mycena s.s.) driven by repeated elements and novel gene families across ecological guilds.</title>
        <authorList>
            <consortium name="Lawrence Berkeley National Laboratory"/>
            <person name="Harder C.B."/>
            <person name="Miyauchi S."/>
            <person name="Viragh M."/>
            <person name="Kuo A."/>
            <person name="Thoen E."/>
            <person name="Andreopoulos B."/>
            <person name="Lu D."/>
            <person name="Skrede I."/>
            <person name="Drula E."/>
            <person name="Henrissat B."/>
            <person name="Morin E."/>
            <person name="Kohler A."/>
            <person name="Barry K."/>
            <person name="LaButti K."/>
            <person name="Morin E."/>
            <person name="Salamov A."/>
            <person name="Lipzen A."/>
            <person name="Mereny Z."/>
            <person name="Hegedus B."/>
            <person name="Baldrian P."/>
            <person name="Stursova M."/>
            <person name="Weitz H."/>
            <person name="Taylor A."/>
            <person name="Grigoriev I.V."/>
            <person name="Nagy L.G."/>
            <person name="Martin F."/>
            <person name="Kauserud H."/>
        </authorList>
    </citation>
    <scope>NUCLEOTIDE SEQUENCE</scope>
    <source>
        <strain evidence="3">CBHHK182m</strain>
    </source>
</reference>
<keyword evidence="1" id="KW-1133">Transmembrane helix</keyword>
<dbReference type="Pfam" id="PF20152">
    <property type="entry name" value="DUF6534"/>
    <property type="match status" value="1"/>
</dbReference>
<accession>A0AAD7GU63</accession>
<dbReference type="EMBL" id="JARKIB010000476">
    <property type="protein sequence ID" value="KAJ7705202.1"/>
    <property type="molecule type" value="Genomic_DNA"/>
</dbReference>
<dbReference type="PANTHER" id="PTHR40465">
    <property type="entry name" value="CHROMOSOME 1, WHOLE GENOME SHOTGUN SEQUENCE"/>
    <property type="match status" value="1"/>
</dbReference>
<keyword evidence="1" id="KW-0812">Transmembrane</keyword>
<organism evidence="3 4">
    <name type="scientific">Mycena metata</name>
    <dbReference type="NCBI Taxonomy" id="1033252"/>
    <lineage>
        <taxon>Eukaryota</taxon>
        <taxon>Fungi</taxon>
        <taxon>Dikarya</taxon>
        <taxon>Basidiomycota</taxon>
        <taxon>Agaricomycotina</taxon>
        <taxon>Agaricomycetes</taxon>
        <taxon>Agaricomycetidae</taxon>
        <taxon>Agaricales</taxon>
        <taxon>Marasmiineae</taxon>
        <taxon>Mycenaceae</taxon>
        <taxon>Mycena</taxon>
    </lineage>
</organism>
<protein>
    <recommendedName>
        <fullName evidence="2">DUF6534 domain-containing protein</fullName>
    </recommendedName>
</protein>
<evidence type="ECO:0000313" key="3">
    <source>
        <dbReference type="EMBL" id="KAJ7705202.1"/>
    </source>
</evidence>
<feature type="transmembrane region" description="Helical" evidence="1">
    <location>
        <begin position="101"/>
        <end position="124"/>
    </location>
</feature>
<feature type="domain" description="DUF6534" evidence="2">
    <location>
        <begin position="67"/>
        <end position="133"/>
    </location>
</feature>
<keyword evidence="4" id="KW-1185">Reference proteome</keyword>
<evidence type="ECO:0000256" key="1">
    <source>
        <dbReference type="SAM" id="Phobius"/>
    </source>
</evidence>
<dbReference type="PANTHER" id="PTHR40465:SF1">
    <property type="entry name" value="DUF6534 DOMAIN-CONTAINING PROTEIN"/>
    <property type="match status" value="1"/>
</dbReference>
<dbReference type="InterPro" id="IPR045339">
    <property type="entry name" value="DUF6534"/>
</dbReference>